<gene>
    <name evidence="1" type="ORF">LAMO00422_LOCUS6322</name>
</gene>
<sequence>MADADNSKADALVLSTYKVFHILKLLSDNAIENVNPEARSQLLGELKAAQGELRARTEAQEKVNTSAPEVSMATSELIARRDALLQEIKVTNKKLNKTAERMHELRAILRVATAKCDRDGNLSQPLRIQSLSVDLNATTGSTVDQKRPAVTVDTRFNIH</sequence>
<evidence type="ECO:0000313" key="1">
    <source>
        <dbReference type="EMBL" id="CAD8441519.1"/>
    </source>
</evidence>
<dbReference type="AlphaFoldDB" id="A0A7S0GRQ9"/>
<organism evidence="1">
    <name type="scientific">Amorphochlora amoebiformis</name>
    <dbReference type="NCBI Taxonomy" id="1561963"/>
    <lineage>
        <taxon>Eukaryota</taxon>
        <taxon>Sar</taxon>
        <taxon>Rhizaria</taxon>
        <taxon>Cercozoa</taxon>
        <taxon>Chlorarachniophyceae</taxon>
        <taxon>Amorphochlora</taxon>
    </lineage>
</organism>
<proteinExistence type="predicted"/>
<name>A0A7S0GRQ9_9EUKA</name>
<protein>
    <submittedName>
        <fullName evidence="1">Uncharacterized protein</fullName>
    </submittedName>
</protein>
<reference evidence="1" key="1">
    <citation type="submission" date="2021-01" db="EMBL/GenBank/DDBJ databases">
        <authorList>
            <person name="Corre E."/>
            <person name="Pelletier E."/>
            <person name="Niang G."/>
            <person name="Scheremetjew M."/>
            <person name="Finn R."/>
            <person name="Kale V."/>
            <person name="Holt S."/>
            <person name="Cochrane G."/>
            <person name="Meng A."/>
            <person name="Brown T."/>
            <person name="Cohen L."/>
        </authorList>
    </citation>
    <scope>NUCLEOTIDE SEQUENCE</scope>
    <source>
        <strain evidence="1">CCMP2058</strain>
    </source>
</reference>
<dbReference type="EMBL" id="HBEM01009056">
    <property type="protein sequence ID" value="CAD8441519.1"/>
    <property type="molecule type" value="Transcribed_RNA"/>
</dbReference>
<accession>A0A7S0GRQ9</accession>